<dbReference type="PROSITE" id="PS51782">
    <property type="entry name" value="LYSM"/>
    <property type="match status" value="2"/>
</dbReference>
<accession>A0A2Z4W0L6</accession>
<dbReference type="PANTHER" id="PTHR33734:SF22">
    <property type="entry name" value="MEMBRANE-BOUND LYTIC MUREIN TRANSGLYCOSYLASE D"/>
    <property type="match status" value="1"/>
</dbReference>
<reference evidence="8 11" key="2">
    <citation type="submission" date="2019-04" db="EMBL/GenBank/DDBJ databases">
        <title>Microbes associate with the intestines of laboratory mice.</title>
        <authorList>
            <person name="Navarre W."/>
            <person name="Wong E."/>
            <person name="Huang K."/>
            <person name="Tropini C."/>
            <person name="Ng K."/>
            <person name="Yu B."/>
        </authorList>
    </citation>
    <scope>NUCLEOTIDE SEQUENCE [LARGE SCALE GENOMIC DNA]</scope>
    <source>
        <strain evidence="8 11">NM26_J9</strain>
    </source>
</reference>
<keyword evidence="9" id="KW-1185">Reference proteome</keyword>
<dbReference type="InterPro" id="IPR018077">
    <property type="entry name" value="Glyco_hydro_fam25_subgr"/>
</dbReference>
<dbReference type="SUPFAM" id="SSF51445">
    <property type="entry name" value="(Trans)glycosidases"/>
    <property type="match status" value="1"/>
</dbReference>
<dbReference type="InterPro" id="IPR018392">
    <property type="entry name" value="LysM"/>
</dbReference>
<dbReference type="CDD" id="cd00118">
    <property type="entry name" value="LysM"/>
    <property type="match status" value="2"/>
</dbReference>
<proteinExistence type="inferred from homology"/>
<dbReference type="AlphaFoldDB" id="A0A2Z4W0L6"/>
<dbReference type="GO" id="GO:0016998">
    <property type="term" value="P:cell wall macromolecule catabolic process"/>
    <property type="evidence" value="ECO:0007669"/>
    <property type="project" value="InterPro"/>
</dbReference>
<evidence type="ECO:0000313" key="6">
    <source>
        <dbReference type="EMBL" id="AWZ37749.1"/>
    </source>
</evidence>
<dbReference type="SMART" id="SM00641">
    <property type="entry name" value="Glyco_25"/>
    <property type="match status" value="1"/>
</dbReference>
<dbReference type="EMBL" id="CP023566">
    <property type="protein sequence ID" value="AWZ41262.1"/>
    <property type="molecule type" value="Genomic_DNA"/>
</dbReference>
<feature type="signal peptide" evidence="4">
    <location>
        <begin position="1"/>
        <end position="27"/>
    </location>
</feature>
<dbReference type="GO" id="GO:0003796">
    <property type="term" value="F:lysozyme activity"/>
    <property type="evidence" value="ECO:0007669"/>
    <property type="project" value="InterPro"/>
</dbReference>
<dbReference type="InterPro" id="IPR002053">
    <property type="entry name" value="Glyco_hydro_25"/>
</dbReference>
<evidence type="ECO:0000313" key="9">
    <source>
        <dbReference type="Proteomes" id="UP000250143"/>
    </source>
</evidence>
<feature type="domain" description="LysM" evidence="5">
    <location>
        <begin position="375"/>
        <end position="419"/>
    </location>
</feature>
<dbReference type="Gene3D" id="3.20.20.80">
    <property type="entry name" value="Glycosidases"/>
    <property type="match status" value="1"/>
</dbReference>
<evidence type="ECO:0000256" key="2">
    <source>
        <dbReference type="ARBA" id="ARBA00022801"/>
    </source>
</evidence>
<evidence type="ECO:0000256" key="3">
    <source>
        <dbReference type="ARBA" id="ARBA00023295"/>
    </source>
</evidence>
<dbReference type="Proteomes" id="UP000250153">
    <property type="component" value="Chromosome"/>
</dbReference>
<dbReference type="GO" id="GO:0008932">
    <property type="term" value="F:lytic endotransglycosylase activity"/>
    <property type="evidence" value="ECO:0007669"/>
    <property type="project" value="TreeGrafter"/>
</dbReference>
<keyword evidence="3" id="KW-0326">Glycosidase</keyword>
<reference evidence="9 10" key="1">
    <citation type="submission" date="2017-09" db="EMBL/GenBank/DDBJ databases">
        <title>Predominant Lactobacillus spp. isolated from feces of mice subjected to short-term calorie restriction.</title>
        <authorList>
            <person name="Zhang C."/>
            <person name="Zhao L."/>
            <person name="Pan F."/>
        </authorList>
    </citation>
    <scope>NUCLEOTIDE SEQUENCE [LARGE SCALE GENOMIC DNA]</scope>
    <source>
        <strain evidence="7 9">CR141</strain>
        <strain evidence="6 10">CR147</strain>
    </source>
</reference>
<evidence type="ECO:0000313" key="11">
    <source>
        <dbReference type="Proteomes" id="UP000306855"/>
    </source>
</evidence>
<evidence type="ECO:0000313" key="8">
    <source>
        <dbReference type="EMBL" id="TGY57193.1"/>
    </source>
</evidence>
<evidence type="ECO:0000313" key="10">
    <source>
        <dbReference type="Proteomes" id="UP000250153"/>
    </source>
</evidence>
<feature type="chain" id="PRO_5044583761" evidence="4">
    <location>
        <begin position="28"/>
        <end position="419"/>
    </location>
</feature>
<dbReference type="Proteomes" id="UP000250143">
    <property type="component" value="Chromosome"/>
</dbReference>
<keyword evidence="4" id="KW-0732">Signal</keyword>
<dbReference type="EMBL" id="CP023565">
    <property type="protein sequence ID" value="AWZ37749.1"/>
    <property type="molecule type" value="Genomic_DNA"/>
</dbReference>
<dbReference type="KEGG" id="lmur:CPS94_01865"/>
<evidence type="ECO:0000256" key="1">
    <source>
        <dbReference type="ARBA" id="ARBA00010646"/>
    </source>
</evidence>
<feature type="domain" description="LysM" evidence="5">
    <location>
        <begin position="323"/>
        <end position="367"/>
    </location>
</feature>
<comment type="similarity">
    <text evidence="1">Belongs to the glycosyl hydrolase 25 family.</text>
</comment>
<evidence type="ECO:0000313" key="7">
    <source>
        <dbReference type="EMBL" id="AWZ41262.1"/>
    </source>
</evidence>
<sequence>MMKKKILGVVATAALFLSLATPMTAQAAKGDHGVDWAKYQGANGIFGYPHDKFAIAQVGGYYNGYFADQWTYPTQVQYAIAQGKRAHTYIYARFSNKWEADQMLNHYLPKVQTPKKSIVALDVEDGTPNTEAVLYALDRVEKAGYTAVLYGYKSFLLNHVDLARIARQYPLWLGEYPDYNVTPEPNYNYFPSFDNIGIFQFTSTYIAGGLDGNIDLTGLSDVGYKGGNVEKPVTKPDAVKQGIIADNTPKKNITTGYTVKVNFSAKNWASGETIPQWVKGRDYPVIQTSGNKVLLGGIMSWIDRSNVEILSTAKQNNAQATTSTYTVQSGDSLSAIATRFGTTVSALQSANNIRNVNLIYPGQVLRVNGQATIMSVYTVRSGDNLSTIASRLGTTVSHLQSVNGIRNANIIYPGQNLRY</sequence>
<dbReference type="Pfam" id="PF01183">
    <property type="entry name" value="Glyco_hydro_25"/>
    <property type="match status" value="1"/>
</dbReference>
<dbReference type="GO" id="GO:0009253">
    <property type="term" value="P:peptidoglycan catabolic process"/>
    <property type="evidence" value="ECO:0007669"/>
    <property type="project" value="InterPro"/>
</dbReference>
<dbReference type="SUPFAM" id="SSF54106">
    <property type="entry name" value="LysM domain"/>
    <property type="match status" value="2"/>
</dbReference>
<dbReference type="Proteomes" id="UP000306855">
    <property type="component" value="Unassembled WGS sequence"/>
</dbReference>
<dbReference type="Gene3D" id="3.10.350.10">
    <property type="entry name" value="LysM domain"/>
    <property type="match status" value="2"/>
</dbReference>
<evidence type="ECO:0000256" key="4">
    <source>
        <dbReference type="SAM" id="SignalP"/>
    </source>
</evidence>
<dbReference type="EMBL" id="SRYK01000002">
    <property type="protein sequence ID" value="TGY57193.1"/>
    <property type="molecule type" value="Genomic_DNA"/>
</dbReference>
<dbReference type="PANTHER" id="PTHR33734">
    <property type="entry name" value="LYSM DOMAIN-CONTAINING GPI-ANCHORED PROTEIN 2"/>
    <property type="match status" value="1"/>
</dbReference>
<gene>
    <name evidence="7" type="ORF">CPQ89_09615</name>
    <name evidence="6" type="ORF">CPS94_01865</name>
    <name evidence="8" type="ORF">E5340_00560</name>
</gene>
<keyword evidence="2" id="KW-0378">Hydrolase</keyword>
<dbReference type="Pfam" id="PF01476">
    <property type="entry name" value="LysM"/>
    <property type="match status" value="2"/>
</dbReference>
<dbReference type="SMART" id="SM00257">
    <property type="entry name" value="LysM"/>
    <property type="match status" value="2"/>
</dbReference>
<organism evidence="8 11">
    <name type="scientific">Ligilactobacillus murinus</name>
    <dbReference type="NCBI Taxonomy" id="1622"/>
    <lineage>
        <taxon>Bacteria</taxon>
        <taxon>Bacillati</taxon>
        <taxon>Bacillota</taxon>
        <taxon>Bacilli</taxon>
        <taxon>Lactobacillales</taxon>
        <taxon>Lactobacillaceae</taxon>
        <taxon>Ligilactobacillus</taxon>
    </lineage>
</organism>
<evidence type="ECO:0000259" key="5">
    <source>
        <dbReference type="PROSITE" id="PS51782"/>
    </source>
</evidence>
<dbReference type="InterPro" id="IPR017853">
    <property type="entry name" value="GH"/>
</dbReference>
<name>A0A2Z4W0L6_9LACO</name>
<protein>
    <submittedName>
        <fullName evidence="6">1,4-beta-N-acetylmuramidase</fullName>
    </submittedName>
    <submittedName>
        <fullName evidence="8">LysM peptidoglycan-binding domain-containing protein</fullName>
    </submittedName>
</protein>
<dbReference type="InterPro" id="IPR036779">
    <property type="entry name" value="LysM_dom_sf"/>
</dbReference>